<protein>
    <recommendedName>
        <fullName evidence="4">Ig-like domain-containing protein</fullName>
    </recommendedName>
</protein>
<comment type="caution">
    <text evidence="2">The sequence shown here is derived from an EMBL/GenBank/DDBJ whole genome shotgun (WGS) entry which is preliminary data.</text>
</comment>
<keyword evidence="3" id="KW-1185">Reference proteome</keyword>
<dbReference type="EMBL" id="JACOPR010000002">
    <property type="protein sequence ID" value="MBC5729811.1"/>
    <property type="molecule type" value="Genomic_DNA"/>
</dbReference>
<evidence type="ECO:0000256" key="1">
    <source>
        <dbReference type="SAM" id="MobiDB-lite"/>
    </source>
</evidence>
<feature type="compositionally biased region" description="Polar residues" evidence="1">
    <location>
        <begin position="279"/>
        <end position="289"/>
    </location>
</feature>
<name>A0ABR7HQT6_9FIRM</name>
<evidence type="ECO:0000313" key="2">
    <source>
        <dbReference type="EMBL" id="MBC5729811.1"/>
    </source>
</evidence>
<proteinExistence type="predicted"/>
<gene>
    <name evidence="2" type="ORF">H8S34_03065</name>
</gene>
<dbReference type="Proteomes" id="UP000660021">
    <property type="component" value="Unassembled WGS sequence"/>
</dbReference>
<dbReference type="RefSeq" id="WP_186963002.1">
    <property type="nucleotide sequence ID" value="NZ_JACOPR010000002.1"/>
</dbReference>
<evidence type="ECO:0000313" key="3">
    <source>
        <dbReference type="Proteomes" id="UP000660021"/>
    </source>
</evidence>
<accession>A0ABR7HQT6</accession>
<reference evidence="2 3" key="1">
    <citation type="submission" date="2020-08" db="EMBL/GenBank/DDBJ databases">
        <title>Genome public.</title>
        <authorList>
            <person name="Liu C."/>
            <person name="Sun Q."/>
        </authorList>
    </citation>
    <scope>NUCLEOTIDE SEQUENCE [LARGE SCALE GENOMIC DNA]</scope>
    <source>
        <strain evidence="2 3">New-38</strain>
    </source>
</reference>
<organism evidence="2 3">
    <name type="scientific">Pseudoflavonifractor hominis</name>
    <dbReference type="NCBI Taxonomy" id="2763059"/>
    <lineage>
        <taxon>Bacteria</taxon>
        <taxon>Bacillati</taxon>
        <taxon>Bacillota</taxon>
        <taxon>Clostridia</taxon>
        <taxon>Eubacteriales</taxon>
        <taxon>Oscillospiraceae</taxon>
        <taxon>Pseudoflavonifractor</taxon>
    </lineage>
</organism>
<evidence type="ECO:0008006" key="4">
    <source>
        <dbReference type="Google" id="ProtNLM"/>
    </source>
</evidence>
<sequence length="902" mass="94380">MATWNGVITNAGNSLLNEWVNEKTLNFDSAAAGQGTVAAAAMMAQTALVNEKQTASLLGGERVSSGIRLKLRIAAPNTAYTLNQFRVSASVDGGASAMIALFQLEQGVPIPSKTESPDFVYTFYALISCSNTGTWTVTVDTSACVTQSDMSAAIAEAVKTKQDKIMVKGLLLGDGNGNISAAVAGKDYGYPLATGSGAPTDTTEGTAGQHYYDGATGKEYVCNGKDSSGKYQWKLSGASDAADLTYNGESLGTFLDGVSVDLDTLSKGLDGSKPLTGKTDPTSSTKGSVGQSYLNTDTMQTFYCTAANDQTGVYTWEKPKGGGVSPQLEVSVATGSAITCTNGETTLTGTSVGGKCVFDLPGYGTWSLYATLNGQTTATETVVVDQVKQYAVTLSYFAATLTVTAESGAVVTAALGTKQYTGTCGSNGKCALTVNYAGTYSVTATKSGVSSSTASASVSTSGGSYTATVKFCTLTVTIDSGSTVKAVNGSTTLTATSSGTAKFYLPNTGTWSVTATKNGETATGSVACSSYTGYTLELSYVKVFGVCWNYNAQSTALTRLKKSTDPNGLVNVDITTNPAPAIGTGAGSSPFDNYLPWSGMDEYNIINNAVSYKKGQSGFSRSSYDTVVFIPEYYFRIIDDAANKKRYFYIADKAKSGFTKHPGSGKYVGRYNTISGHYSKTGAAPLVNLTRASARSGARGKGSKWSEYDFASWCAVWLLYLVEFSDWDSQSKIGRGYVDGNSSAISSGGTDSMTYHTGRAAGTNGKTAVQYRHIENPYGNVFEFIDGINFSDGTVYVCLNPASYADDTAANYTNIGSKIQSDGYITAIGVAAAMPWAFFPTGVGGSETTYIPDYAYCSSGWRVLFVGGGWSLGGYAGLFYFYAGNTSSVTLSDVGARLLFHP</sequence>
<feature type="region of interest" description="Disordered" evidence="1">
    <location>
        <begin position="269"/>
        <end position="289"/>
    </location>
</feature>